<dbReference type="InterPro" id="IPR054722">
    <property type="entry name" value="PolX-like_BBD"/>
</dbReference>
<reference evidence="2" key="1">
    <citation type="journal article" date="2012" name="Nat. Biotechnol.">
        <title>Draft genome sequence of pigeonpea (Cajanus cajan), an orphan legume crop of resource-poor farmers.</title>
        <authorList>
            <person name="Varshney R.K."/>
            <person name="Chen W."/>
            <person name="Li Y."/>
            <person name="Bharti A.K."/>
            <person name="Saxena R.K."/>
            <person name="Schlueter J.A."/>
            <person name="Donoghue M.T."/>
            <person name="Azam S."/>
            <person name="Fan G."/>
            <person name="Whaley A.M."/>
            <person name="Farmer A.D."/>
            <person name="Sheridan J."/>
            <person name="Iwata A."/>
            <person name="Tuteja R."/>
            <person name="Penmetsa R.V."/>
            <person name="Wu W."/>
            <person name="Upadhyaya H.D."/>
            <person name="Yang S.P."/>
            <person name="Shah T."/>
            <person name="Saxena K.B."/>
            <person name="Michael T."/>
            <person name="McCombie W.R."/>
            <person name="Yang B."/>
            <person name="Zhang G."/>
            <person name="Yang H."/>
            <person name="Wang J."/>
            <person name="Spillane C."/>
            <person name="Cook D.R."/>
            <person name="May G.D."/>
            <person name="Xu X."/>
            <person name="Jackson S.A."/>
        </authorList>
    </citation>
    <scope>NUCLEOTIDE SEQUENCE [LARGE SCALE GENOMIC DNA]</scope>
</reference>
<sequence>MKIFIESIHRNIWQVVITDYKIPTINIEVKIVEKPFGSWELGEIRRAKKLILSVSLRAKQTMWYMDNDCSKHMTGDKSKFITLQENESGRIAYEDNNKGKILGLGTISNNSNTLIEDVLYVEGLKYNLLSIRQLCDENYKVSFNNECFMICDKTTNETLFVSKRINNIYILDLDHTPSTIHIFPIMMI</sequence>
<protein>
    <recommendedName>
        <fullName evidence="1">Retrovirus-related Pol polyprotein from transposon TNT 1-94-like beta-barrel domain-containing protein</fullName>
    </recommendedName>
</protein>
<evidence type="ECO:0000313" key="3">
    <source>
        <dbReference type="Proteomes" id="UP000075243"/>
    </source>
</evidence>
<accession>A0A151RFF6</accession>
<dbReference type="Pfam" id="PF22936">
    <property type="entry name" value="Pol_BBD"/>
    <property type="match status" value="1"/>
</dbReference>
<evidence type="ECO:0000259" key="1">
    <source>
        <dbReference type="Pfam" id="PF22936"/>
    </source>
</evidence>
<organism evidence="2 3">
    <name type="scientific">Cajanus cajan</name>
    <name type="common">Pigeon pea</name>
    <name type="synonym">Cajanus indicus</name>
    <dbReference type="NCBI Taxonomy" id="3821"/>
    <lineage>
        <taxon>Eukaryota</taxon>
        <taxon>Viridiplantae</taxon>
        <taxon>Streptophyta</taxon>
        <taxon>Embryophyta</taxon>
        <taxon>Tracheophyta</taxon>
        <taxon>Spermatophyta</taxon>
        <taxon>Magnoliopsida</taxon>
        <taxon>eudicotyledons</taxon>
        <taxon>Gunneridae</taxon>
        <taxon>Pentapetalae</taxon>
        <taxon>rosids</taxon>
        <taxon>fabids</taxon>
        <taxon>Fabales</taxon>
        <taxon>Fabaceae</taxon>
        <taxon>Papilionoideae</taxon>
        <taxon>50 kb inversion clade</taxon>
        <taxon>NPAAA clade</taxon>
        <taxon>indigoferoid/millettioid clade</taxon>
        <taxon>Phaseoleae</taxon>
        <taxon>Cajanus</taxon>
    </lineage>
</organism>
<dbReference type="Proteomes" id="UP000075243">
    <property type="component" value="Unassembled WGS sequence"/>
</dbReference>
<proteinExistence type="predicted"/>
<keyword evidence="3" id="KW-1185">Reference proteome</keyword>
<name>A0A151RFF6_CAJCA</name>
<evidence type="ECO:0000313" key="2">
    <source>
        <dbReference type="EMBL" id="KYP41360.1"/>
    </source>
</evidence>
<feature type="domain" description="Retrovirus-related Pol polyprotein from transposon TNT 1-94-like beta-barrel" evidence="1">
    <location>
        <begin position="63"/>
        <end position="139"/>
    </location>
</feature>
<dbReference type="Gramene" id="C.cajan_39916.t">
    <property type="protein sequence ID" value="C.cajan_39916.t"/>
    <property type="gene ID" value="C.cajan_39916"/>
</dbReference>
<dbReference type="AlphaFoldDB" id="A0A151RFF6"/>
<dbReference type="EMBL" id="KQ483777">
    <property type="protein sequence ID" value="KYP41360.1"/>
    <property type="molecule type" value="Genomic_DNA"/>
</dbReference>
<gene>
    <name evidence="2" type="ORF">KK1_037264</name>
</gene>